<dbReference type="Pfam" id="PF01618">
    <property type="entry name" value="MotA_ExbB"/>
    <property type="match status" value="1"/>
</dbReference>
<dbReference type="RefSeq" id="WP_311652369.1">
    <property type="nucleotide sequence ID" value="NZ_JAVRIB010000005.1"/>
</dbReference>
<dbReference type="PANTHER" id="PTHR30625">
    <property type="entry name" value="PROTEIN TOLQ"/>
    <property type="match status" value="1"/>
</dbReference>
<comment type="caution">
    <text evidence="9">The sequence shown here is derived from an EMBL/GenBank/DDBJ whole genome shotgun (WGS) entry which is preliminary data.</text>
</comment>
<keyword evidence="5 7" id="KW-0472">Membrane</keyword>
<keyword evidence="2" id="KW-1003">Cell membrane</keyword>
<dbReference type="Proteomes" id="UP001251857">
    <property type="component" value="Unassembled WGS sequence"/>
</dbReference>
<comment type="similarity">
    <text evidence="6">Belongs to the exbB/tolQ family.</text>
</comment>
<dbReference type="EMBL" id="JAVRIB010000005">
    <property type="protein sequence ID" value="MDT0634579.1"/>
    <property type="molecule type" value="Genomic_DNA"/>
</dbReference>
<evidence type="ECO:0000259" key="8">
    <source>
        <dbReference type="Pfam" id="PF01618"/>
    </source>
</evidence>
<evidence type="ECO:0000256" key="7">
    <source>
        <dbReference type="SAM" id="Phobius"/>
    </source>
</evidence>
<feature type="transmembrane region" description="Helical" evidence="7">
    <location>
        <begin position="163"/>
        <end position="189"/>
    </location>
</feature>
<name>A0ABU3BZP2_9GAMM</name>
<feature type="transmembrane region" description="Helical" evidence="7">
    <location>
        <begin position="20"/>
        <end position="42"/>
    </location>
</feature>
<feature type="domain" description="MotA/TolQ/ExbB proton channel" evidence="8">
    <location>
        <begin position="79"/>
        <end position="201"/>
    </location>
</feature>
<comment type="subcellular location">
    <subcellularLocation>
        <location evidence="1">Cell membrane</location>
        <topology evidence="1">Multi-pass membrane protein</topology>
    </subcellularLocation>
    <subcellularLocation>
        <location evidence="6">Membrane</location>
        <topology evidence="6">Multi-pass membrane protein</topology>
    </subcellularLocation>
</comment>
<evidence type="ECO:0000256" key="6">
    <source>
        <dbReference type="RuleBase" id="RU004057"/>
    </source>
</evidence>
<keyword evidence="6" id="KW-0653">Protein transport</keyword>
<reference evidence="9 10" key="1">
    <citation type="submission" date="2023-09" db="EMBL/GenBank/DDBJ databases">
        <authorList>
            <person name="Rey-Velasco X."/>
        </authorList>
    </citation>
    <scope>NUCLEOTIDE SEQUENCE [LARGE SCALE GENOMIC DNA]</scope>
    <source>
        <strain evidence="9 10">W335</strain>
    </source>
</reference>
<keyword evidence="3 7" id="KW-0812">Transmembrane</keyword>
<organism evidence="9 10">
    <name type="scientific">Spectribacter hydrogenoxidans</name>
    <dbReference type="NCBI Taxonomy" id="3075608"/>
    <lineage>
        <taxon>Bacteria</taxon>
        <taxon>Pseudomonadati</taxon>
        <taxon>Pseudomonadota</taxon>
        <taxon>Gammaproteobacteria</taxon>
        <taxon>Salinisphaerales</taxon>
        <taxon>Salinisphaeraceae</taxon>
        <taxon>Spectribacter</taxon>
    </lineage>
</organism>
<keyword evidence="10" id="KW-1185">Reference proteome</keyword>
<feature type="transmembrane region" description="Helical" evidence="7">
    <location>
        <begin position="123"/>
        <end position="143"/>
    </location>
</feature>
<evidence type="ECO:0000313" key="9">
    <source>
        <dbReference type="EMBL" id="MDT0634579.1"/>
    </source>
</evidence>
<keyword evidence="4 7" id="KW-1133">Transmembrane helix</keyword>
<dbReference type="InterPro" id="IPR002898">
    <property type="entry name" value="MotA_ExbB_proton_chnl"/>
</dbReference>
<evidence type="ECO:0000256" key="1">
    <source>
        <dbReference type="ARBA" id="ARBA00004651"/>
    </source>
</evidence>
<gene>
    <name evidence="9" type="ORF">RM532_06380</name>
</gene>
<proteinExistence type="inferred from homology"/>
<protein>
    <submittedName>
        <fullName evidence="9">MotA/TolQ/ExbB proton channel family protein</fullName>
    </submittedName>
</protein>
<evidence type="ECO:0000256" key="5">
    <source>
        <dbReference type="ARBA" id="ARBA00023136"/>
    </source>
</evidence>
<dbReference type="InterPro" id="IPR050790">
    <property type="entry name" value="ExbB/TolQ_transport"/>
</dbReference>
<evidence type="ECO:0000313" key="10">
    <source>
        <dbReference type="Proteomes" id="UP001251857"/>
    </source>
</evidence>
<sequence>MQPSGWLDPSAAFELLSLGGPVVAVLGVLSVFGLAIVLLKLWQFASVRLGDRSFVEPALADWQAGRAPAALDALEGRRNPIARALATTMRGLRAGVDPALVREEAARVGARDLNALRAHFRPLEVIGTLSPLLGLLGTVMGMIEAFRELENAGSQVNPAVLSGGIWEALLTTAVGLVVAIPAVAALNYLERRVEQLHEDMQDALTRLFTQQAGLVTEDAAGQPAAGGDQAAHAH</sequence>
<accession>A0ABU3BZP2</accession>
<evidence type="ECO:0000256" key="3">
    <source>
        <dbReference type="ARBA" id="ARBA00022692"/>
    </source>
</evidence>
<dbReference type="PANTHER" id="PTHR30625:SF11">
    <property type="entry name" value="MOTA_TOLQ_EXBB PROTON CHANNEL DOMAIN-CONTAINING PROTEIN"/>
    <property type="match status" value="1"/>
</dbReference>
<keyword evidence="6" id="KW-0813">Transport</keyword>
<evidence type="ECO:0000256" key="2">
    <source>
        <dbReference type="ARBA" id="ARBA00022475"/>
    </source>
</evidence>
<evidence type="ECO:0000256" key="4">
    <source>
        <dbReference type="ARBA" id="ARBA00022989"/>
    </source>
</evidence>